<dbReference type="Proteomes" id="UP001610335">
    <property type="component" value="Unassembled WGS sequence"/>
</dbReference>
<name>A0ABR4HPF3_9EURO</name>
<protein>
    <submittedName>
        <fullName evidence="1">Uncharacterized protein</fullName>
    </submittedName>
</protein>
<accession>A0ABR4HPF3</accession>
<reference evidence="1 2" key="1">
    <citation type="submission" date="2024-07" db="EMBL/GenBank/DDBJ databases">
        <title>Section-level genome sequencing and comparative genomics of Aspergillus sections Usti and Cavernicolus.</title>
        <authorList>
            <consortium name="Lawrence Berkeley National Laboratory"/>
            <person name="Nybo J.L."/>
            <person name="Vesth T.C."/>
            <person name="Theobald S."/>
            <person name="Frisvad J.C."/>
            <person name="Larsen T.O."/>
            <person name="Kjaerboelling I."/>
            <person name="Rothschild-Mancinelli K."/>
            <person name="Lyhne E.K."/>
            <person name="Kogle M.E."/>
            <person name="Barry K."/>
            <person name="Clum A."/>
            <person name="Na H."/>
            <person name="Ledsgaard L."/>
            <person name="Lin J."/>
            <person name="Lipzen A."/>
            <person name="Kuo A."/>
            <person name="Riley R."/>
            <person name="Mondo S."/>
            <person name="LaButti K."/>
            <person name="Haridas S."/>
            <person name="Pangalinan J."/>
            <person name="Salamov A.A."/>
            <person name="Simmons B.A."/>
            <person name="Magnuson J.K."/>
            <person name="Chen J."/>
            <person name="Drula E."/>
            <person name="Henrissat B."/>
            <person name="Wiebenga A."/>
            <person name="Lubbers R.J."/>
            <person name="Gomes A.C."/>
            <person name="Makela M.R."/>
            <person name="Stajich J."/>
            <person name="Grigoriev I.V."/>
            <person name="Mortensen U.H."/>
            <person name="De vries R.P."/>
            <person name="Baker S.E."/>
            <person name="Andersen M.R."/>
        </authorList>
    </citation>
    <scope>NUCLEOTIDE SEQUENCE [LARGE SCALE GENOMIC DNA]</scope>
    <source>
        <strain evidence="1 2">CBS 600.67</strain>
    </source>
</reference>
<sequence length="89" mass="10296">MSSSFHLFGDLWLEDPQLFLTDTELSKLHQYLLLIQQLDSSWKWQVSWDLQSAFTKLVEKETDAWSQLGVDRSPQYLLPPSGSIRSPLA</sequence>
<keyword evidence="2" id="KW-1185">Reference proteome</keyword>
<gene>
    <name evidence="1" type="ORF">BDW59DRAFT_153139</name>
</gene>
<comment type="caution">
    <text evidence="1">The sequence shown here is derived from an EMBL/GenBank/DDBJ whole genome shotgun (WGS) entry which is preliminary data.</text>
</comment>
<evidence type="ECO:0000313" key="2">
    <source>
        <dbReference type="Proteomes" id="UP001610335"/>
    </source>
</evidence>
<organism evidence="1 2">
    <name type="scientific">Aspergillus cavernicola</name>
    <dbReference type="NCBI Taxonomy" id="176166"/>
    <lineage>
        <taxon>Eukaryota</taxon>
        <taxon>Fungi</taxon>
        <taxon>Dikarya</taxon>
        <taxon>Ascomycota</taxon>
        <taxon>Pezizomycotina</taxon>
        <taxon>Eurotiomycetes</taxon>
        <taxon>Eurotiomycetidae</taxon>
        <taxon>Eurotiales</taxon>
        <taxon>Aspergillaceae</taxon>
        <taxon>Aspergillus</taxon>
        <taxon>Aspergillus subgen. Nidulantes</taxon>
    </lineage>
</organism>
<dbReference type="EMBL" id="JBFXLS010000100">
    <property type="protein sequence ID" value="KAL2816583.1"/>
    <property type="molecule type" value="Genomic_DNA"/>
</dbReference>
<evidence type="ECO:0000313" key="1">
    <source>
        <dbReference type="EMBL" id="KAL2816583.1"/>
    </source>
</evidence>
<proteinExistence type="predicted"/>